<reference evidence="1 2" key="1">
    <citation type="submission" date="2020-08" db="EMBL/GenBank/DDBJ databases">
        <title>Genome public.</title>
        <authorList>
            <person name="Liu C."/>
            <person name="Sun Q."/>
        </authorList>
    </citation>
    <scope>NUCLEOTIDE SEQUENCE [LARGE SCALE GENOMIC DNA]</scope>
    <source>
        <strain evidence="1 2">NSJ-56</strain>
    </source>
</reference>
<sequence>MGRQGVNPRLSYGNSTSTFLQATSGELSAPLGTDGVSVVKRGGKREKAGLRWDNRGNGVESFCTKIVSGAEIIGASF</sequence>
<evidence type="ECO:0000313" key="1">
    <source>
        <dbReference type="EMBL" id="MBC5622548.1"/>
    </source>
</evidence>
<evidence type="ECO:0000313" key="2">
    <source>
        <dbReference type="Proteomes" id="UP000646484"/>
    </source>
</evidence>
<protein>
    <submittedName>
        <fullName evidence="1">Uncharacterized protein</fullName>
    </submittedName>
</protein>
<keyword evidence="2" id="KW-1185">Reference proteome</keyword>
<dbReference type="EMBL" id="JACOOH010000007">
    <property type="protein sequence ID" value="MBC5622548.1"/>
    <property type="molecule type" value="Genomic_DNA"/>
</dbReference>
<comment type="caution">
    <text evidence="1">The sequence shown here is derived from an EMBL/GenBank/DDBJ whole genome shotgun (WGS) entry which is preliminary data.</text>
</comment>
<dbReference type="RefSeq" id="WP_186977316.1">
    <property type="nucleotide sequence ID" value="NZ_JACOOH010000007.1"/>
</dbReference>
<dbReference type="Proteomes" id="UP000646484">
    <property type="component" value="Unassembled WGS sequence"/>
</dbReference>
<accession>A0ABR7D3M7</accession>
<proteinExistence type="predicted"/>
<name>A0ABR7D3M7_9BACT</name>
<gene>
    <name evidence="1" type="ORF">H8S64_15740</name>
</gene>
<organism evidence="1 2">
    <name type="scientific">Butyricimonas hominis</name>
    <dbReference type="NCBI Taxonomy" id="2763032"/>
    <lineage>
        <taxon>Bacteria</taxon>
        <taxon>Pseudomonadati</taxon>
        <taxon>Bacteroidota</taxon>
        <taxon>Bacteroidia</taxon>
        <taxon>Bacteroidales</taxon>
        <taxon>Odoribacteraceae</taxon>
        <taxon>Butyricimonas</taxon>
    </lineage>
</organism>